<accession>A0A8H7WJ63</accession>
<dbReference type="Pfam" id="PF13606">
    <property type="entry name" value="Ank_3"/>
    <property type="match status" value="1"/>
</dbReference>
<comment type="caution">
    <text evidence="4">The sequence shown here is derived from an EMBL/GenBank/DDBJ whole genome shotgun (WGS) entry which is preliminary data.</text>
</comment>
<dbReference type="PROSITE" id="PS50088">
    <property type="entry name" value="ANK_REPEAT"/>
    <property type="match status" value="1"/>
</dbReference>
<dbReference type="PANTHER" id="PTHR24198">
    <property type="entry name" value="ANKYRIN REPEAT AND PROTEIN KINASE DOMAIN-CONTAINING PROTEIN"/>
    <property type="match status" value="1"/>
</dbReference>
<dbReference type="InterPro" id="IPR036770">
    <property type="entry name" value="Ankyrin_rpt-contain_sf"/>
</dbReference>
<keyword evidence="5" id="KW-1185">Reference proteome</keyword>
<evidence type="ECO:0000313" key="5">
    <source>
        <dbReference type="Proteomes" id="UP000664132"/>
    </source>
</evidence>
<evidence type="ECO:0000256" key="3">
    <source>
        <dbReference type="PROSITE-ProRule" id="PRU00023"/>
    </source>
</evidence>
<evidence type="ECO:0000256" key="2">
    <source>
        <dbReference type="ARBA" id="ARBA00023043"/>
    </source>
</evidence>
<dbReference type="Gene3D" id="1.25.40.20">
    <property type="entry name" value="Ankyrin repeat-containing domain"/>
    <property type="match status" value="1"/>
</dbReference>
<sequence length="158" mass="17862">MVRHLLQLGVPVQWKYQGLESPLRMACENGHYDAVDLLLGYGADANFEAQKSNPAYLMYNSGTAGDLRLTWRLLDAAAFINFPQPENKYTTIMPILWWAFAREHTAMVRFLLDRGASLKEVFGNSLTSIRRKQAAESLCGMVQTLYLESMADILRDGL</sequence>
<dbReference type="PANTHER" id="PTHR24198:SF165">
    <property type="entry name" value="ANKYRIN REPEAT-CONTAINING PROTEIN-RELATED"/>
    <property type="match status" value="1"/>
</dbReference>
<organism evidence="4 5">
    <name type="scientific">Cadophora malorum</name>
    <dbReference type="NCBI Taxonomy" id="108018"/>
    <lineage>
        <taxon>Eukaryota</taxon>
        <taxon>Fungi</taxon>
        <taxon>Dikarya</taxon>
        <taxon>Ascomycota</taxon>
        <taxon>Pezizomycotina</taxon>
        <taxon>Leotiomycetes</taxon>
        <taxon>Helotiales</taxon>
        <taxon>Ploettnerulaceae</taxon>
        <taxon>Cadophora</taxon>
    </lineage>
</organism>
<dbReference type="Proteomes" id="UP000664132">
    <property type="component" value="Unassembled WGS sequence"/>
</dbReference>
<gene>
    <name evidence="4" type="ORF">IFR04_001219</name>
</gene>
<reference evidence="4" key="1">
    <citation type="submission" date="2021-02" db="EMBL/GenBank/DDBJ databases">
        <title>Genome sequence Cadophora malorum strain M34.</title>
        <authorList>
            <person name="Stefanovic E."/>
            <person name="Vu D."/>
            <person name="Scully C."/>
            <person name="Dijksterhuis J."/>
            <person name="Roader J."/>
            <person name="Houbraken J."/>
        </authorList>
    </citation>
    <scope>NUCLEOTIDE SEQUENCE</scope>
    <source>
        <strain evidence="4">M34</strain>
    </source>
</reference>
<dbReference type="OrthoDB" id="4772757at2759"/>
<evidence type="ECO:0000256" key="1">
    <source>
        <dbReference type="ARBA" id="ARBA00022737"/>
    </source>
</evidence>
<dbReference type="AlphaFoldDB" id="A0A8H7WJ63"/>
<dbReference type="InterPro" id="IPR002110">
    <property type="entry name" value="Ankyrin_rpt"/>
</dbReference>
<keyword evidence="2 3" id="KW-0040">ANK repeat</keyword>
<evidence type="ECO:0000313" key="4">
    <source>
        <dbReference type="EMBL" id="KAG4425757.1"/>
    </source>
</evidence>
<protein>
    <recommendedName>
        <fullName evidence="6">Ankyrin</fullName>
    </recommendedName>
</protein>
<name>A0A8H7WJ63_9HELO</name>
<dbReference type="SMART" id="SM00248">
    <property type="entry name" value="ANK"/>
    <property type="match status" value="2"/>
</dbReference>
<dbReference type="SUPFAM" id="SSF48403">
    <property type="entry name" value="Ankyrin repeat"/>
    <property type="match status" value="1"/>
</dbReference>
<keyword evidence="1" id="KW-0677">Repeat</keyword>
<dbReference type="EMBL" id="JAFJYH010000008">
    <property type="protein sequence ID" value="KAG4425757.1"/>
    <property type="molecule type" value="Genomic_DNA"/>
</dbReference>
<evidence type="ECO:0008006" key="6">
    <source>
        <dbReference type="Google" id="ProtNLM"/>
    </source>
</evidence>
<feature type="repeat" description="ANK" evidence="3">
    <location>
        <begin position="18"/>
        <end position="50"/>
    </location>
</feature>
<proteinExistence type="predicted"/>
<dbReference type="PROSITE" id="PS50297">
    <property type="entry name" value="ANK_REP_REGION"/>
    <property type="match status" value="1"/>
</dbReference>